<dbReference type="EMBL" id="CADCWM010000966">
    <property type="protein sequence ID" value="CAA9585852.1"/>
    <property type="molecule type" value="Genomic_DNA"/>
</dbReference>
<dbReference type="Pfam" id="PF00107">
    <property type="entry name" value="ADH_zinc_N"/>
    <property type="match status" value="1"/>
</dbReference>
<proteinExistence type="predicted"/>
<dbReference type="InterPro" id="IPR036291">
    <property type="entry name" value="NAD(P)-bd_dom_sf"/>
</dbReference>
<gene>
    <name evidence="3" type="ORF">AVDCRST_MAG88-3928</name>
</gene>
<dbReference type="InterPro" id="IPR013149">
    <property type="entry name" value="ADH-like_C"/>
</dbReference>
<organism evidence="3">
    <name type="scientific">uncultured Thermomicrobiales bacterium</name>
    <dbReference type="NCBI Taxonomy" id="1645740"/>
    <lineage>
        <taxon>Bacteria</taxon>
        <taxon>Pseudomonadati</taxon>
        <taxon>Thermomicrobiota</taxon>
        <taxon>Thermomicrobia</taxon>
        <taxon>Thermomicrobiales</taxon>
        <taxon>environmental samples</taxon>
    </lineage>
</organism>
<dbReference type="Gene3D" id="3.90.180.10">
    <property type="entry name" value="Medium-chain alcohol dehydrogenases, catalytic domain"/>
    <property type="match status" value="1"/>
</dbReference>
<dbReference type="GO" id="GO:0016491">
    <property type="term" value="F:oxidoreductase activity"/>
    <property type="evidence" value="ECO:0007669"/>
    <property type="project" value="UniProtKB-KW"/>
</dbReference>
<name>A0A6J4VRK8_9BACT</name>
<evidence type="ECO:0000313" key="3">
    <source>
        <dbReference type="EMBL" id="CAA9585852.1"/>
    </source>
</evidence>
<dbReference type="SUPFAM" id="SSF51735">
    <property type="entry name" value="NAD(P)-binding Rossmann-fold domains"/>
    <property type="match status" value="1"/>
</dbReference>
<dbReference type="InterPro" id="IPR050129">
    <property type="entry name" value="Zn_alcohol_dh"/>
</dbReference>
<dbReference type="PANTHER" id="PTHR43401">
    <property type="entry name" value="L-THREONINE 3-DEHYDROGENASE"/>
    <property type="match status" value="1"/>
</dbReference>
<keyword evidence="1" id="KW-0560">Oxidoreductase</keyword>
<evidence type="ECO:0000256" key="1">
    <source>
        <dbReference type="ARBA" id="ARBA00023002"/>
    </source>
</evidence>
<evidence type="ECO:0000259" key="2">
    <source>
        <dbReference type="Pfam" id="PF00107"/>
    </source>
</evidence>
<feature type="domain" description="Alcohol dehydrogenase-like C-terminal" evidence="2">
    <location>
        <begin position="104"/>
        <end position="237"/>
    </location>
</feature>
<dbReference type="PANTHER" id="PTHR43401:SF2">
    <property type="entry name" value="L-THREONINE 3-DEHYDROGENASE"/>
    <property type="match status" value="1"/>
</dbReference>
<dbReference type="SUPFAM" id="SSF50129">
    <property type="entry name" value="GroES-like"/>
    <property type="match status" value="1"/>
</dbReference>
<protein>
    <submittedName>
        <fullName evidence="3">Threonine dehydrogenase and related Zn-dependent dehydrogenases</fullName>
    </submittedName>
</protein>
<accession>A0A6J4VRK8</accession>
<dbReference type="InterPro" id="IPR011032">
    <property type="entry name" value="GroES-like_sf"/>
</dbReference>
<sequence length="278" mass="30613">MGARIVAAYFLTCRRCRACRRGDFNLCENAYRFWMRAPDEAPHFHGTFGTHYIIHRDQYVYRVPDAVPDAVASFANCALSQVHYGLELAALGPDETVVIQGAGGLGLAAIAVAKERGARVIAIDGVEYRLQAARAFGADEIVDMRDHETGASRAERVLGLTEGWGADVGMELTGVPAAFTEGLSLVRPGGKYVSIGNISPGLTTPFDPGAFTRRQVQVIPVIRYQPWTLLKVLRLLADTQDRYPWAQLVDTDFAFDAVEEALEKSERREVRRASIVMP</sequence>
<dbReference type="AlphaFoldDB" id="A0A6J4VRK8"/>
<reference evidence="3" key="1">
    <citation type="submission" date="2020-02" db="EMBL/GenBank/DDBJ databases">
        <authorList>
            <person name="Meier V. D."/>
        </authorList>
    </citation>
    <scope>NUCLEOTIDE SEQUENCE</scope>
    <source>
        <strain evidence="3">AVDCRST_MAG88</strain>
    </source>
</reference>